<feature type="transmembrane region" description="Helical" evidence="7">
    <location>
        <begin position="720"/>
        <end position="738"/>
    </location>
</feature>
<dbReference type="GO" id="GO:0140410">
    <property type="term" value="F:monoatomic cation:bicarbonate symporter activity"/>
    <property type="evidence" value="ECO:0007669"/>
    <property type="project" value="TreeGrafter"/>
</dbReference>
<feature type="compositionally biased region" description="Low complexity" evidence="6">
    <location>
        <begin position="532"/>
        <end position="544"/>
    </location>
</feature>
<comment type="subcellular location">
    <subcellularLocation>
        <location evidence="1">Membrane</location>
        <topology evidence="1">Multi-pass membrane protein</topology>
    </subcellularLocation>
</comment>
<protein>
    <submittedName>
        <fullName evidence="9">Putative zinc transporter foi</fullName>
    </submittedName>
</protein>
<keyword evidence="3 7" id="KW-0812">Transmembrane</keyword>
<evidence type="ECO:0000256" key="4">
    <source>
        <dbReference type="ARBA" id="ARBA00022989"/>
    </source>
</evidence>
<organism evidence="9">
    <name type="scientific">Anopheles triannulatus</name>
    <dbReference type="NCBI Taxonomy" id="58253"/>
    <lineage>
        <taxon>Eukaryota</taxon>
        <taxon>Metazoa</taxon>
        <taxon>Ecdysozoa</taxon>
        <taxon>Arthropoda</taxon>
        <taxon>Hexapoda</taxon>
        <taxon>Insecta</taxon>
        <taxon>Pterygota</taxon>
        <taxon>Neoptera</taxon>
        <taxon>Endopterygota</taxon>
        <taxon>Diptera</taxon>
        <taxon>Nematocera</taxon>
        <taxon>Culicoidea</taxon>
        <taxon>Culicidae</taxon>
        <taxon>Anophelinae</taxon>
        <taxon>Anopheles</taxon>
    </lineage>
</organism>
<feature type="transmembrane region" description="Helical" evidence="7">
    <location>
        <begin position="408"/>
        <end position="427"/>
    </location>
</feature>
<feature type="region of interest" description="Disordered" evidence="6">
    <location>
        <begin position="191"/>
        <end position="272"/>
    </location>
</feature>
<keyword evidence="5 7" id="KW-0472">Membrane</keyword>
<feature type="compositionally biased region" description="Basic and acidic residues" evidence="6">
    <location>
        <begin position="245"/>
        <end position="256"/>
    </location>
</feature>
<accession>A0A2M4AM68</accession>
<proteinExistence type="inferred from homology"/>
<evidence type="ECO:0000256" key="8">
    <source>
        <dbReference type="SAM" id="SignalP"/>
    </source>
</evidence>
<evidence type="ECO:0000256" key="7">
    <source>
        <dbReference type="SAM" id="Phobius"/>
    </source>
</evidence>
<dbReference type="PANTHER" id="PTHR12191:SF37">
    <property type="entry name" value="ZINC TRANSPORTER FOI"/>
    <property type="match status" value="1"/>
</dbReference>
<dbReference type="GO" id="GO:0030003">
    <property type="term" value="P:intracellular monoatomic cation homeostasis"/>
    <property type="evidence" value="ECO:0007669"/>
    <property type="project" value="TreeGrafter"/>
</dbReference>
<evidence type="ECO:0000256" key="1">
    <source>
        <dbReference type="ARBA" id="ARBA00004141"/>
    </source>
</evidence>
<feature type="compositionally biased region" description="Polar residues" evidence="6">
    <location>
        <begin position="204"/>
        <end position="225"/>
    </location>
</feature>
<dbReference type="Pfam" id="PF02535">
    <property type="entry name" value="Zip"/>
    <property type="match status" value="1"/>
</dbReference>
<feature type="signal peptide" evidence="8">
    <location>
        <begin position="1"/>
        <end position="21"/>
    </location>
</feature>
<feature type="compositionally biased region" description="Basic and acidic residues" evidence="6">
    <location>
        <begin position="194"/>
        <end position="203"/>
    </location>
</feature>
<evidence type="ECO:0000256" key="2">
    <source>
        <dbReference type="ARBA" id="ARBA00006939"/>
    </source>
</evidence>
<dbReference type="AlphaFoldDB" id="A0A2M4AM68"/>
<evidence type="ECO:0000256" key="6">
    <source>
        <dbReference type="SAM" id="MobiDB-lite"/>
    </source>
</evidence>
<evidence type="ECO:0000256" key="3">
    <source>
        <dbReference type="ARBA" id="ARBA00022692"/>
    </source>
</evidence>
<dbReference type="InterPro" id="IPR003689">
    <property type="entry name" value="ZIP"/>
</dbReference>
<sequence>MARHIMAVCVVCLLCADHVRCKQHFSVADQAPSVERIKYDHTINPAIDHEQRWLPYGEYDKPLHRRQEENNVDHRIVKRHSHHSHSAEEKNNEVDDDRVEFERKLNPMVKEFVMKIFAEFGNPETMQMDGKGFERMMDRLGLYEMIGVETGAKITTSSVSASEATKSDRQLQNPDKCLNSTEFLRRVTNVKVSSAERHSENHAASKQSAADNARQQHNSSDHSIQSNTSVSNESSSNTNSSNNDRLVDDHHHHHEEEETSESTAKNASQQTTVGVSRFDARDLYNVCPLILSRLLAEEPLARAGCFTPDSIPEPQASISHHTHHHDEHSHELAVWVYSFLAILGVSLCGLLGVVVIPCMDKHFYHHALQFLVALAVGTLCGDALLHLLPHAMFPDGLSLENAHDQMMYKGLASVFGIVFFYFMERLLTMIAEWYKGREKKDKPSSRVRVMRDPESNSLHLAAGSGEKQCKHKYSAYPYCYDEIAMDTKDDHHEHNQVNENHNNVLAKCANSHGEEQTQQQQQHQGNEHIPLNHNNSSSSVANNHRPGGTSHDETIHTTSNSIDNNTVSSNLDDGSIESGEPQTVVPLKTEVAKKLRKENYTIILREHETKHHGHSHTHGHVHSPPGSLSAVVWMVIMGDGLHNFTDGMTIGAAFANNIAGGFSTAIAVFCHELPHELGDFAVLLKAGMSAREAVFYNLLSSVLSIFGMILGIMVGHQPQASAWIFALAAGMFLYIAMVDMIPELTSSHGAEERCKLSDFGLQLLGLVVGFGIMLLIAIYEHDLMEIFVH</sequence>
<dbReference type="EMBL" id="GGFK01008548">
    <property type="protein sequence ID" value="MBW41869.1"/>
    <property type="molecule type" value="Transcribed_RNA"/>
</dbReference>
<feature type="transmembrane region" description="Helical" evidence="7">
    <location>
        <begin position="759"/>
        <end position="779"/>
    </location>
</feature>
<dbReference type="InterPro" id="IPR050799">
    <property type="entry name" value="ZIP_Transporter"/>
</dbReference>
<keyword evidence="4 7" id="KW-1133">Transmembrane helix</keyword>
<name>A0A2M4AM68_9DIPT</name>
<dbReference type="PANTHER" id="PTHR12191">
    <property type="entry name" value="SOLUTE CARRIER FAMILY 39"/>
    <property type="match status" value="1"/>
</dbReference>
<feature type="compositionally biased region" description="Low complexity" evidence="6">
    <location>
        <begin position="226"/>
        <end position="243"/>
    </location>
</feature>
<evidence type="ECO:0000313" key="9">
    <source>
        <dbReference type="EMBL" id="MBW41869.1"/>
    </source>
</evidence>
<feature type="transmembrane region" description="Helical" evidence="7">
    <location>
        <begin position="368"/>
        <end position="388"/>
    </location>
</feature>
<comment type="similarity">
    <text evidence="2">Belongs to the ZIP transporter (TC 2.A.5) family.</text>
</comment>
<feature type="compositionally biased region" description="Polar residues" evidence="6">
    <location>
        <begin position="556"/>
        <end position="572"/>
    </location>
</feature>
<feature type="region of interest" description="Disordered" evidence="6">
    <location>
        <begin position="157"/>
        <end position="177"/>
    </location>
</feature>
<feature type="chain" id="PRO_5014649691" evidence="8">
    <location>
        <begin position="22"/>
        <end position="789"/>
    </location>
</feature>
<dbReference type="GO" id="GO:0071578">
    <property type="term" value="P:zinc ion import across plasma membrane"/>
    <property type="evidence" value="ECO:0007669"/>
    <property type="project" value="TreeGrafter"/>
</dbReference>
<keyword evidence="8" id="KW-0732">Signal</keyword>
<feature type="region of interest" description="Disordered" evidence="6">
    <location>
        <begin position="510"/>
        <end position="580"/>
    </location>
</feature>
<evidence type="ECO:0000256" key="5">
    <source>
        <dbReference type="ARBA" id="ARBA00023136"/>
    </source>
</evidence>
<reference evidence="9" key="1">
    <citation type="submission" date="2018-01" db="EMBL/GenBank/DDBJ databases">
        <title>An insight into the sialome of Amazonian anophelines.</title>
        <authorList>
            <person name="Ribeiro J.M."/>
            <person name="Scarpassa V."/>
            <person name="Calvo E."/>
        </authorList>
    </citation>
    <scope>NUCLEOTIDE SEQUENCE</scope>
    <source>
        <tissue evidence="9">Salivary glands</tissue>
    </source>
</reference>
<feature type="transmembrane region" description="Helical" evidence="7">
    <location>
        <begin position="694"/>
        <end position="714"/>
    </location>
</feature>
<dbReference type="GO" id="GO:0005385">
    <property type="term" value="F:zinc ion transmembrane transporter activity"/>
    <property type="evidence" value="ECO:0007669"/>
    <property type="project" value="TreeGrafter"/>
</dbReference>
<feature type="transmembrane region" description="Helical" evidence="7">
    <location>
        <begin position="334"/>
        <end position="356"/>
    </location>
</feature>
<dbReference type="GO" id="GO:0005886">
    <property type="term" value="C:plasma membrane"/>
    <property type="evidence" value="ECO:0007669"/>
    <property type="project" value="TreeGrafter"/>
</dbReference>